<dbReference type="InterPro" id="IPR051259">
    <property type="entry name" value="rRNA_Methyltransferase"/>
</dbReference>
<dbReference type="InterPro" id="IPR029028">
    <property type="entry name" value="Alpha/beta_knot_MTases"/>
</dbReference>
<dbReference type="InterPro" id="IPR001537">
    <property type="entry name" value="SpoU_MeTrfase"/>
</dbReference>
<name>A0A372MEL9_9SPIR</name>
<dbReference type="GO" id="GO:0032259">
    <property type="term" value="P:methylation"/>
    <property type="evidence" value="ECO:0007669"/>
    <property type="project" value="UniProtKB-KW"/>
</dbReference>
<feature type="domain" description="tRNA/rRNA methyltransferase SpoU type" evidence="3">
    <location>
        <begin position="118"/>
        <end position="255"/>
    </location>
</feature>
<dbReference type="EMBL" id="QUWK01000011">
    <property type="protein sequence ID" value="RFU94237.1"/>
    <property type="molecule type" value="Genomic_DNA"/>
</dbReference>
<keyword evidence="1 4" id="KW-0489">Methyltransferase</keyword>
<dbReference type="InterPro" id="IPR029026">
    <property type="entry name" value="tRNA_m1G_MTases_N"/>
</dbReference>
<dbReference type="PANTHER" id="PTHR43191:SF2">
    <property type="entry name" value="RRNA METHYLTRANSFERASE 3, MITOCHONDRIAL"/>
    <property type="match status" value="1"/>
</dbReference>
<dbReference type="RefSeq" id="WP_117330991.1">
    <property type="nucleotide sequence ID" value="NZ_QUWK01000011.1"/>
</dbReference>
<dbReference type="Pfam" id="PF00588">
    <property type="entry name" value="SpoU_methylase"/>
    <property type="match status" value="1"/>
</dbReference>
<dbReference type="GO" id="GO:0008173">
    <property type="term" value="F:RNA methyltransferase activity"/>
    <property type="evidence" value="ECO:0007669"/>
    <property type="project" value="InterPro"/>
</dbReference>
<organism evidence="4 5">
    <name type="scientific">Sphaerochaeta halotolerans</name>
    <dbReference type="NCBI Taxonomy" id="2293840"/>
    <lineage>
        <taxon>Bacteria</taxon>
        <taxon>Pseudomonadati</taxon>
        <taxon>Spirochaetota</taxon>
        <taxon>Spirochaetia</taxon>
        <taxon>Spirochaetales</taxon>
        <taxon>Sphaerochaetaceae</taxon>
        <taxon>Sphaerochaeta</taxon>
    </lineage>
</organism>
<keyword evidence="5" id="KW-1185">Reference proteome</keyword>
<evidence type="ECO:0000313" key="5">
    <source>
        <dbReference type="Proteomes" id="UP000264002"/>
    </source>
</evidence>
<evidence type="ECO:0000256" key="2">
    <source>
        <dbReference type="ARBA" id="ARBA00022679"/>
    </source>
</evidence>
<proteinExistence type="predicted"/>
<protein>
    <submittedName>
        <fullName evidence="4">TrmH family RNA methyltransferase</fullName>
    </submittedName>
</protein>
<comment type="caution">
    <text evidence="4">The sequence shown here is derived from an EMBL/GenBank/DDBJ whole genome shotgun (WGS) entry which is preliminary data.</text>
</comment>
<dbReference type="GO" id="GO:0006396">
    <property type="term" value="P:RNA processing"/>
    <property type="evidence" value="ECO:0007669"/>
    <property type="project" value="InterPro"/>
</dbReference>
<dbReference type="CDD" id="cd18082">
    <property type="entry name" value="SpoU-like_family"/>
    <property type="match status" value="1"/>
</dbReference>
<evidence type="ECO:0000259" key="3">
    <source>
        <dbReference type="Pfam" id="PF00588"/>
    </source>
</evidence>
<dbReference type="AlphaFoldDB" id="A0A372MEL9"/>
<evidence type="ECO:0000256" key="1">
    <source>
        <dbReference type="ARBA" id="ARBA00022603"/>
    </source>
</evidence>
<reference evidence="4 5" key="2">
    <citation type="submission" date="2018-09" db="EMBL/GenBank/DDBJ databases">
        <title>Genome of Sphaerochaeta halotolerans strain 4-11.</title>
        <authorList>
            <person name="Nazina T.N."/>
            <person name="Sokolova D.S."/>
        </authorList>
    </citation>
    <scope>NUCLEOTIDE SEQUENCE [LARGE SCALE GENOMIC DNA]</scope>
    <source>
        <strain evidence="4 5">4-11</strain>
    </source>
</reference>
<keyword evidence="2 4" id="KW-0808">Transferase</keyword>
<sequence length="267" mass="29410">MITLKKLRSLNSRTCVRKCASLFHQLSQEQELDRTYLSGLLSLFEEKQFGEVLDTAEKEHLLALARRVSSVQGKDLKILLEDIHYFLLAVLGSDPSDWDVTDENGQLDASARIILPHILVLDRIRSPYNIGSIFRSADSFGVKKIYLVEGCARIDHPRTIKTSRGCVDTVDHEVLPEDVVLQRIQSLPIFALETGGKDLSRFPFPREGVGIIGGEELGVSPSLVQASESSLGRVSLPMGGTKGSLNVAVATGIMLCSWYQSSSPGWK</sequence>
<accession>A0A372MEL9</accession>
<dbReference type="Gene3D" id="3.40.1280.10">
    <property type="match status" value="1"/>
</dbReference>
<gene>
    <name evidence="4" type="ORF">DYP60_10650</name>
</gene>
<dbReference type="SUPFAM" id="SSF75217">
    <property type="entry name" value="alpha/beta knot"/>
    <property type="match status" value="1"/>
</dbReference>
<reference evidence="5" key="1">
    <citation type="submission" date="2018-08" db="EMBL/GenBank/DDBJ databases">
        <authorList>
            <person name="Grouzdev D.S."/>
            <person name="Krutkina M.S."/>
        </authorList>
    </citation>
    <scope>NUCLEOTIDE SEQUENCE [LARGE SCALE GENOMIC DNA]</scope>
    <source>
        <strain evidence="5">4-11</strain>
    </source>
</reference>
<dbReference type="Proteomes" id="UP000264002">
    <property type="component" value="Unassembled WGS sequence"/>
</dbReference>
<dbReference type="GO" id="GO:0003723">
    <property type="term" value="F:RNA binding"/>
    <property type="evidence" value="ECO:0007669"/>
    <property type="project" value="InterPro"/>
</dbReference>
<evidence type="ECO:0000313" key="4">
    <source>
        <dbReference type="EMBL" id="RFU94237.1"/>
    </source>
</evidence>
<dbReference type="PANTHER" id="PTHR43191">
    <property type="entry name" value="RRNA METHYLTRANSFERASE 3"/>
    <property type="match status" value="1"/>
</dbReference>